<evidence type="ECO:0000256" key="1">
    <source>
        <dbReference type="ARBA" id="ARBA00001947"/>
    </source>
</evidence>
<feature type="region of interest" description="Disordered" evidence="12">
    <location>
        <begin position="23"/>
        <end position="48"/>
    </location>
</feature>
<dbReference type="InterPro" id="IPR000421">
    <property type="entry name" value="FA58C"/>
</dbReference>
<evidence type="ECO:0000256" key="7">
    <source>
        <dbReference type="ARBA" id="ARBA00022729"/>
    </source>
</evidence>
<feature type="domain" description="F5/8 type C" evidence="14">
    <location>
        <begin position="770"/>
        <end position="935"/>
    </location>
</feature>
<dbReference type="Gene3D" id="3.10.170.10">
    <property type="match status" value="1"/>
</dbReference>
<dbReference type="Pfam" id="PF00754">
    <property type="entry name" value="F5_F8_type_C"/>
    <property type="match status" value="1"/>
</dbReference>
<dbReference type="InterPro" id="IPR027268">
    <property type="entry name" value="Peptidase_M4/M1_CTD_sf"/>
</dbReference>
<evidence type="ECO:0000256" key="11">
    <source>
        <dbReference type="ARBA" id="ARBA00023145"/>
    </source>
</evidence>
<dbReference type="SUPFAM" id="SSF55486">
    <property type="entry name" value="Metalloproteases ('zincins'), catalytic domain"/>
    <property type="match status" value="1"/>
</dbReference>
<evidence type="ECO:0000256" key="3">
    <source>
        <dbReference type="ARBA" id="ARBA00006006"/>
    </source>
</evidence>
<dbReference type="PANTHER" id="PTHR33478">
    <property type="entry name" value="EXTRACELLULAR METALLOPROTEINASE MEP"/>
    <property type="match status" value="1"/>
</dbReference>
<dbReference type="SUPFAM" id="SSF49785">
    <property type="entry name" value="Galactose-binding domain-like"/>
    <property type="match status" value="1"/>
</dbReference>
<dbReference type="EMBL" id="CP107567">
    <property type="protein sequence ID" value="UYQ64713.1"/>
    <property type="molecule type" value="Genomic_DNA"/>
</dbReference>
<evidence type="ECO:0000256" key="12">
    <source>
        <dbReference type="SAM" id="MobiDB-lite"/>
    </source>
</evidence>
<dbReference type="PROSITE" id="PS50022">
    <property type="entry name" value="FA58C_3"/>
    <property type="match status" value="1"/>
</dbReference>
<feature type="chain" id="PRO_5046093825" evidence="13">
    <location>
        <begin position="24"/>
        <end position="1077"/>
    </location>
</feature>
<name>A0ABY6ICK3_STRPE</name>
<evidence type="ECO:0000256" key="2">
    <source>
        <dbReference type="ARBA" id="ARBA00004613"/>
    </source>
</evidence>
<evidence type="ECO:0000313" key="15">
    <source>
        <dbReference type="EMBL" id="UYQ64713.1"/>
    </source>
</evidence>
<evidence type="ECO:0000256" key="5">
    <source>
        <dbReference type="ARBA" id="ARBA00022670"/>
    </source>
</evidence>
<dbReference type="InterPro" id="IPR011096">
    <property type="entry name" value="FTP_domain"/>
</dbReference>
<feature type="signal peptide" evidence="13">
    <location>
        <begin position="1"/>
        <end position="23"/>
    </location>
</feature>
<keyword evidence="8" id="KW-0378">Hydrolase</keyword>
<accession>A0ABY6ICK3</accession>
<dbReference type="InterPro" id="IPR001842">
    <property type="entry name" value="Peptidase_M36"/>
</dbReference>
<dbReference type="Gene3D" id="2.60.40.1120">
    <property type="entry name" value="Carboxypeptidase-like, regulatory domain"/>
    <property type="match status" value="1"/>
</dbReference>
<dbReference type="RefSeq" id="WP_264247555.1">
    <property type="nucleotide sequence ID" value="NZ_CP107567.1"/>
</dbReference>
<evidence type="ECO:0000256" key="9">
    <source>
        <dbReference type="ARBA" id="ARBA00022833"/>
    </source>
</evidence>
<dbReference type="InterPro" id="IPR008979">
    <property type="entry name" value="Galactose-bd-like_sf"/>
</dbReference>
<evidence type="ECO:0000256" key="6">
    <source>
        <dbReference type="ARBA" id="ARBA00022723"/>
    </source>
</evidence>
<protein>
    <submittedName>
        <fullName evidence="15">M36 family metallopeptidase</fullName>
    </submittedName>
</protein>
<gene>
    <name evidence="15" type="ORF">OGH68_26830</name>
</gene>
<reference evidence="15" key="1">
    <citation type="submission" date="2022-10" db="EMBL/GenBank/DDBJ databases">
        <title>Cytochrome P450 Catalyzes Benzene Ring Formation in the Biosynthesis of Trialkyl-Substituted Aromatic Polyketides.</title>
        <authorList>
            <person name="Zhao E."/>
            <person name="Ge H."/>
        </authorList>
    </citation>
    <scope>NUCLEOTIDE SEQUENCE</scope>
    <source>
        <strain evidence="15">NA0869</strain>
    </source>
</reference>
<keyword evidence="9" id="KW-0862">Zinc</keyword>
<keyword evidence="11" id="KW-0865">Zymogen</keyword>
<comment type="cofactor">
    <cofactor evidence="1">
        <name>Zn(2+)</name>
        <dbReference type="ChEBI" id="CHEBI:29105"/>
    </cofactor>
</comment>
<keyword evidence="7 13" id="KW-0732">Signal</keyword>
<keyword evidence="5" id="KW-0645">Protease</keyword>
<evidence type="ECO:0000313" key="16">
    <source>
        <dbReference type="Proteomes" id="UP001163878"/>
    </source>
</evidence>
<dbReference type="Pfam" id="PF02128">
    <property type="entry name" value="Peptidase_M36"/>
    <property type="match status" value="1"/>
</dbReference>
<comment type="subcellular location">
    <subcellularLocation>
        <location evidence="2">Secreted</location>
    </subcellularLocation>
</comment>
<dbReference type="Gene3D" id="2.60.120.260">
    <property type="entry name" value="Galactose-binding domain-like"/>
    <property type="match status" value="1"/>
</dbReference>
<keyword evidence="16" id="KW-1185">Reference proteome</keyword>
<proteinExistence type="inferred from homology"/>
<dbReference type="Proteomes" id="UP001163878">
    <property type="component" value="Chromosome"/>
</dbReference>
<evidence type="ECO:0000256" key="8">
    <source>
        <dbReference type="ARBA" id="ARBA00022801"/>
    </source>
</evidence>
<keyword evidence="4" id="KW-0964">Secreted</keyword>
<dbReference type="PANTHER" id="PTHR33478:SF1">
    <property type="entry name" value="EXTRACELLULAR METALLOPROTEINASE MEP"/>
    <property type="match status" value="1"/>
</dbReference>
<dbReference type="Gene3D" id="1.10.390.10">
    <property type="entry name" value="Neutral Protease Domain 2"/>
    <property type="match status" value="1"/>
</dbReference>
<evidence type="ECO:0000256" key="10">
    <source>
        <dbReference type="ARBA" id="ARBA00023049"/>
    </source>
</evidence>
<dbReference type="Pfam" id="PF07504">
    <property type="entry name" value="FTP"/>
    <property type="match status" value="1"/>
</dbReference>
<organism evidence="15 16">
    <name type="scientific">Streptomyces peucetius</name>
    <dbReference type="NCBI Taxonomy" id="1950"/>
    <lineage>
        <taxon>Bacteria</taxon>
        <taxon>Bacillati</taxon>
        <taxon>Actinomycetota</taxon>
        <taxon>Actinomycetes</taxon>
        <taxon>Kitasatosporales</taxon>
        <taxon>Streptomycetaceae</taxon>
        <taxon>Streptomyces</taxon>
    </lineage>
</organism>
<evidence type="ECO:0000256" key="4">
    <source>
        <dbReference type="ARBA" id="ARBA00022525"/>
    </source>
</evidence>
<evidence type="ECO:0000256" key="13">
    <source>
        <dbReference type="SAM" id="SignalP"/>
    </source>
</evidence>
<sequence>MNASRKLVVFALTAALMATPTVARSVTDDPSGGPASAVAGDVPQDSTDVRRGLPTLPPTEEQLAAVAALLRSAPGGVSPKVTWNTTYGTPRTVRAPGGHLTAPQAGEPLAIAREWLQVHRAAFGLSAADIEALAVRRDHELPGIGARVVSFTQMFDGVEAVHGGVMTVTVAEDGRVLSYAGDPVRSGGLLAGFDKSPADALAAAVSSLSPSSDFVPLPTGGTQAGYQVFAAGPFAQVQRVRKVAFPTAGGARPAYSVLFVKSLDEAWGVVVDAATGKTLARHSLVHHEGSLEPEGTVYENFPGAPQGGGPVIKSFGPNASSPSGWVDPSGAAGLPGPTTLGNNANTFAQYTAPLAPTDEHNRPLSPTAQFNYAYAANWARTMGQTLPPSYVLDRDPAVTNLFYHHNRIHDEYYQFGFTETAGNFQVNNFGKGGQGGDPISGLAHSGAATGGAPTYLGRDNANMLTLPDGIPSFSSMYLWEPINDAFEGPYADGNFDQTVIQHEYSHGLSNRYVGGGGLGSLGGEQSGAMGEGWGDWYAINHLGREGLYDKAVVGEYAVGNAERGIRNWAYDKNPLTYGDYGYDITGPEVHADGEIWTAMLWDLRSALVDRYGTKAGSDIAEHLVTDAMPLSPPSPSFLDMRDAILDADTLRFHGDNTDTIWTAFARRGAGRSAATAGPDDTDPKPGFDHAAPSRNGMLAVKLVNASTGEPVEDARVIIGEFEARVTPLGTSGSNGVVSAPMVDGAYTMTVQARGFGIQKFRGLSVQSGKTTARTLKLAPNLASKHNGATVVKTSSQDDGLPASLLIDDTEATAWKTKDAGKPYNAGAHQVAEVKLAEEAQVSRIAVSTLKPTTAGRFNVTKDFTVQTSTDGVLWKTVKAGTFAAQAPRPAAPDMQIQTLKLDTPVTASHVRVFVDSIQGETKTYAVLSELQVFGNASGVEPLPFTPDEPVSESGTIQAGEPQGLWYLPGTEPYRPGVTVASWQAACGTPPAAQGADAWITKLPTGWGDGLHVASYAEPESQLGEMQMFFYDSACKPIAGDFATPGQKVVISPGAAYVGLLYLYGADYQFTLTARQAG</sequence>
<keyword evidence="10" id="KW-0482">Metalloprotease</keyword>
<dbReference type="InterPro" id="IPR050371">
    <property type="entry name" value="Fungal_virulence_M36"/>
</dbReference>
<keyword evidence="6" id="KW-0479">Metal-binding</keyword>
<evidence type="ECO:0000259" key="14">
    <source>
        <dbReference type="PROSITE" id="PS50022"/>
    </source>
</evidence>
<comment type="similarity">
    <text evidence="3">Belongs to the peptidase M36 family.</text>
</comment>
<dbReference type="CDD" id="cd09596">
    <property type="entry name" value="M36"/>
    <property type="match status" value="1"/>
</dbReference>